<dbReference type="OrthoDB" id="6938975at2"/>
<protein>
    <recommendedName>
        <fullName evidence="5">AbrB/MazE/SpoVT family DNA-binding domain-containing protein</fullName>
    </recommendedName>
</protein>
<accession>A0A377SSX9</accession>
<keyword evidence="4" id="KW-1185">Reference proteome</keyword>
<gene>
    <name evidence="2" type="ORF">EV682_12330</name>
    <name evidence="1" type="ORF">NCTC11159_03721</name>
</gene>
<sequence>MVTAKRWCTTIQEADDGSGDGILLFPDGLLEEMGWVEGDVLDCQVQGDGSVQLQKTVPLCSDE</sequence>
<evidence type="ECO:0000313" key="2">
    <source>
        <dbReference type="EMBL" id="TCU81318.1"/>
    </source>
</evidence>
<organism evidence="1 3">
    <name type="scientific">Iodobacter fluviatilis</name>
    <dbReference type="NCBI Taxonomy" id="537"/>
    <lineage>
        <taxon>Bacteria</taxon>
        <taxon>Pseudomonadati</taxon>
        <taxon>Pseudomonadota</taxon>
        <taxon>Betaproteobacteria</taxon>
        <taxon>Neisseriales</taxon>
        <taxon>Chitinibacteraceae</taxon>
        <taxon>Iodobacter</taxon>
    </lineage>
</organism>
<proteinExistence type="predicted"/>
<dbReference type="Proteomes" id="UP000295794">
    <property type="component" value="Unassembled WGS sequence"/>
</dbReference>
<name>A0A377SSX9_9NEIS</name>
<evidence type="ECO:0008006" key="5">
    <source>
        <dbReference type="Google" id="ProtNLM"/>
    </source>
</evidence>
<reference evidence="1 3" key="1">
    <citation type="submission" date="2018-06" db="EMBL/GenBank/DDBJ databases">
        <authorList>
            <consortium name="Pathogen Informatics"/>
            <person name="Doyle S."/>
        </authorList>
    </citation>
    <scope>NUCLEOTIDE SEQUENCE [LARGE SCALE GENOMIC DNA]</scope>
    <source>
        <strain evidence="1 3">NCTC11159</strain>
    </source>
</reference>
<evidence type="ECO:0000313" key="3">
    <source>
        <dbReference type="Proteomes" id="UP000255108"/>
    </source>
</evidence>
<dbReference type="EMBL" id="SMBT01000023">
    <property type="protein sequence ID" value="TCU81318.1"/>
    <property type="molecule type" value="Genomic_DNA"/>
</dbReference>
<evidence type="ECO:0000313" key="1">
    <source>
        <dbReference type="EMBL" id="STR45174.1"/>
    </source>
</evidence>
<reference evidence="2 4" key="2">
    <citation type="submission" date="2019-03" db="EMBL/GenBank/DDBJ databases">
        <title>Genomic Encyclopedia of Type Strains, Phase IV (KMG-IV): sequencing the most valuable type-strain genomes for metagenomic binning, comparative biology and taxonomic classification.</title>
        <authorList>
            <person name="Goeker M."/>
        </authorList>
    </citation>
    <scope>NUCLEOTIDE SEQUENCE [LARGE SCALE GENOMIC DNA]</scope>
    <source>
        <strain evidence="2 4">DSM 3764</strain>
    </source>
</reference>
<dbReference type="RefSeq" id="WP_115228868.1">
    <property type="nucleotide sequence ID" value="NZ_CAWOLO010000023.1"/>
</dbReference>
<dbReference type="EMBL" id="UGHR01000003">
    <property type="protein sequence ID" value="STR45174.1"/>
    <property type="molecule type" value="Genomic_DNA"/>
</dbReference>
<dbReference type="Proteomes" id="UP000255108">
    <property type="component" value="Unassembled WGS sequence"/>
</dbReference>
<dbReference type="AlphaFoldDB" id="A0A377SSX9"/>
<evidence type="ECO:0000313" key="4">
    <source>
        <dbReference type="Proteomes" id="UP000295794"/>
    </source>
</evidence>